<protein>
    <recommendedName>
        <fullName evidence="3">Serine/threonine-protein kinase 11-interacting protein</fullName>
    </recommendedName>
</protein>
<dbReference type="PANTHER" id="PTHR15454">
    <property type="entry name" value="NISCHARIN RELATED"/>
    <property type="match status" value="1"/>
</dbReference>
<evidence type="ECO:0000259" key="10">
    <source>
        <dbReference type="Pfam" id="PF25357"/>
    </source>
</evidence>
<dbReference type="Gene3D" id="3.80.10.10">
    <property type="entry name" value="Ribonuclease Inhibitor"/>
    <property type="match status" value="2"/>
</dbReference>
<dbReference type="SUPFAM" id="SSF52058">
    <property type="entry name" value="L domain-like"/>
    <property type="match status" value="1"/>
</dbReference>
<comment type="subcellular location">
    <subcellularLocation>
        <location evidence="1">Cytoplasm</location>
    </subcellularLocation>
</comment>
<dbReference type="EMBL" id="JANPWB010000005">
    <property type="protein sequence ID" value="KAJ1183397.1"/>
    <property type="molecule type" value="Genomic_DNA"/>
</dbReference>
<dbReference type="Pfam" id="PF23142">
    <property type="entry name" value="PH_PLEKHM2"/>
    <property type="match status" value="1"/>
</dbReference>
<dbReference type="PROSITE" id="PS51450">
    <property type="entry name" value="LRR"/>
    <property type="match status" value="2"/>
</dbReference>
<feature type="region of interest" description="Disordered" evidence="7">
    <location>
        <begin position="477"/>
        <end position="556"/>
    </location>
</feature>
<comment type="similarity">
    <text evidence="2">Belongs to the STK11IP family.</text>
</comment>
<dbReference type="FunFam" id="3.80.10.10:FF:001219">
    <property type="entry name" value="Serine/threonine-protein kinase 11-interacting protein"/>
    <property type="match status" value="1"/>
</dbReference>
<dbReference type="InterPro" id="IPR057288">
    <property type="entry name" value="PH_PLEKHM2"/>
</dbReference>
<keyword evidence="13" id="KW-1185">Reference proteome</keyword>
<dbReference type="GO" id="GO:0005737">
    <property type="term" value="C:cytoplasm"/>
    <property type="evidence" value="ECO:0007669"/>
    <property type="project" value="UniProtKB-SubCell"/>
</dbReference>
<comment type="caution">
    <text evidence="12">The sequence shown here is derived from an EMBL/GenBank/DDBJ whole genome shotgun (WGS) entry which is preliminary data.</text>
</comment>
<evidence type="ECO:0000313" key="13">
    <source>
        <dbReference type="Proteomes" id="UP001066276"/>
    </source>
</evidence>
<evidence type="ECO:0000256" key="4">
    <source>
        <dbReference type="ARBA" id="ARBA00022490"/>
    </source>
</evidence>
<feature type="domain" description="LKB1 serine/threonine kinase interacting protein 1 N-terminal" evidence="8">
    <location>
        <begin position="31"/>
        <end position="116"/>
    </location>
</feature>
<organism evidence="12 13">
    <name type="scientific">Pleurodeles waltl</name>
    <name type="common">Iberian ribbed newt</name>
    <dbReference type="NCBI Taxonomy" id="8319"/>
    <lineage>
        <taxon>Eukaryota</taxon>
        <taxon>Metazoa</taxon>
        <taxon>Chordata</taxon>
        <taxon>Craniata</taxon>
        <taxon>Vertebrata</taxon>
        <taxon>Euteleostomi</taxon>
        <taxon>Amphibia</taxon>
        <taxon>Batrachia</taxon>
        <taxon>Caudata</taxon>
        <taxon>Salamandroidea</taxon>
        <taxon>Salamandridae</taxon>
        <taxon>Pleurodelinae</taxon>
        <taxon>Pleurodeles</taxon>
    </lineage>
</organism>
<evidence type="ECO:0000256" key="3">
    <source>
        <dbReference type="ARBA" id="ARBA00020683"/>
    </source>
</evidence>
<dbReference type="Pfam" id="PF25624">
    <property type="entry name" value="PH_S11IP_C"/>
    <property type="match status" value="1"/>
</dbReference>
<feature type="region of interest" description="Disordered" evidence="7">
    <location>
        <begin position="819"/>
        <end position="868"/>
    </location>
</feature>
<evidence type="ECO:0000256" key="7">
    <source>
        <dbReference type="SAM" id="MobiDB-lite"/>
    </source>
</evidence>
<evidence type="ECO:0000256" key="1">
    <source>
        <dbReference type="ARBA" id="ARBA00004496"/>
    </source>
</evidence>
<feature type="compositionally biased region" description="Basic and acidic residues" evidence="7">
    <location>
        <begin position="853"/>
        <end position="865"/>
    </location>
</feature>
<feature type="compositionally biased region" description="Basic residues" evidence="7">
    <location>
        <begin position="401"/>
        <end position="412"/>
    </location>
</feature>
<feature type="domain" description="Serine/threonine-protein kinase 11-interacting protein PH" evidence="10">
    <location>
        <begin position="560"/>
        <end position="678"/>
    </location>
</feature>
<dbReference type="Pfam" id="PF25357">
    <property type="entry name" value="PH_S11IP"/>
    <property type="match status" value="1"/>
</dbReference>
<dbReference type="Pfam" id="PF15904">
    <property type="entry name" value="LIP1"/>
    <property type="match status" value="1"/>
</dbReference>
<keyword evidence="5" id="KW-0433">Leucine-rich repeat</keyword>
<dbReference type="InterPro" id="IPR032675">
    <property type="entry name" value="LRR_dom_sf"/>
</dbReference>
<keyword evidence="6" id="KW-0677">Repeat</keyword>
<evidence type="ECO:0000313" key="12">
    <source>
        <dbReference type="EMBL" id="KAJ1183397.1"/>
    </source>
</evidence>
<evidence type="ECO:0000259" key="9">
    <source>
        <dbReference type="Pfam" id="PF23142"/>
    </source>
</evidence>
<evidence type="ECO:0000256" key="6">
    <source>
        <dbReference type="ARBA" id="ARBA00022737"/>
    </source>
</evidence>
<evidence type="ECO:0000256" key="2">
    <source>
        <dbReference type="ARBA" id="ARBA00008771"/>
    </source>
</evidence>
<feature type="domain" description="PLEKHM2 PH" evidence="9">
    <location>
        <begin position="920"/>
        <end position="1046"/>
    </location>
</feature>
<dbReference type="GO" id="GO:0008104">
    <property type="term" value="P:intracellular protein localization"/>
    <property type="evidence" value="ECO:0007669"/>
    <property type="project" value="TreeGrafter"/>
</dbReference>
<feature type="compositionally biased region" description="Polar residues" evidence="7">
    <location>
        <begin position="753"/>
        <end position="767"/>
    </location>
</feature>
<name>A0AAV7U317_PLEWA</name>
<evidence type="ECO:0000259" key="11">
    <source>
        <dbReference type="Pfam" id="PF25624"/>
    </source>
</evidence>
<keyword evidence="4" id="KW-0963">Cytoplasm</keyword>
<feature type="region of interest" description="Disordered" evidence="7">
    <location>
        <begin position="369"/>
        <end position="431"/>
    </location>
</feature>
<feature type="domain" description="STK11-interacting protein C-terminal PH" evidence="11">
    <location>
        <begin position="1064"/>
        <end position="1219"/>
    </location>
</feature>
<sequence length="1554" mass="172933">MGPSGSINGEDPRGALHLQPHTQAMSPDSRVSLVSSLSQLLQDYGHLVVDGTNTLTLLTPVLQHLTQLFEQHLLPRTQTHGFIALPSHPADSAAILQAQFLFDVLQKTPSLKLVHPQNCVPQSDVKVFPFKSLRCLELRSVPLHCLRGLQSLYSQLEVLTCFKCATTLEEILSLCGGDLSSALPWPELHTLNFSYNHISTLDDSLQLLNVLKVLDLSHNQIKDCGSYFLLLSDLVYLNLSYNLLLKVPLLSLGSRTQLVSLVLRCNDLDSINGVEQLSNLQHLDLALNLLMEHSQLAPLSQLHQLRKLHLEGNPLSFHADHRPVTVQHLSPRAVSEALFLDGRALSSADLEALPQSAHQVVFPQRMYTPEANSSEPAPLESSYAGDASDSPSGGDSSASKLPRKKSKVKVRKASISEPSDTEHTSSSKATDIVLHHQQDIARIDSFRDQFGADWLQYRHHLENELSGSLQNEPTCTVHQTDVTGPGTPPVISSESKIQEQERTPDLVTGIAAPPKDTNEQAQKPSVRENVCEREQDKEHAESMKQEEHRDEEKRNIDPKDVEVDLCDPIVVCPLLGKDPGDTEDDWIFLRVTRRHLIEVDLSNAQDLQKMELVSLLNIETSDVPWKWKGEDKTLPLLQLQFDYIRTDKKRLQYVVLDDSPEISVKTILQILYPVLEANLSKIRSQSEEIVKLQCLKCRTEFNQPPIPAVYNNEEELTVGMEEAVSRATPVECPACASDHVVILPSTSERAEMRSSTPLLPAQQSSDNLTRDTALLSVDPRCSESAVTGSFGSDRAELATYSASGVQSGAGRGRFFIGGEEETSEVNTSTSSKIQEQSSEDDIDGTFHSSSRSSETDGAKSREPRTHVASFSQKDSNCCSLTGSYRYGTPTGPTRPCAPPEAEEEETWHLSPPMNFMLRMNDFRTVDHRLKLYLDVEVFEDNMEEFQCFLQVPVVQFGKEGEFSALVVISEHRLYMMEITAEVRGPPSSWLRERATHQLTSLMHLEFGLWSQILHLEFENPLTSYSLLIRNQIRCDKFYQCFRDILEDLPLQHRLRFRQETKERVTRQHRLWPVLGELLVNDEPPNLRVSPHYFYLLAHIAQESLDSPAVPVSCTSEGPCIDAASPRAPGMALANAMIQGVLAGSPVTLIVTSATLYLLEETHQWIYSLPQAPGAGGQYGDPSGGEACLKEKQEISSISSLHVFRTADCHLQIRLYDELYSTGDLGVHPRGNVCSELGSRLEVTSVQSSSVSFIVLEPLVYVLEVTSLQSSRVSFIALEPLVYVLEVTSVQSSRVSFIALEPLVYVLDVTSLQSSRVSFIVLEPLVYVLDVTSLQSSRVSFIVLEPLAYVLEVTSVLSCRVSFIVLEPLVYVLEVTSVQSSRVSFIVLEPLVYVLEVTSVLSCRVSFIVLEHLVYVLEVTSVQSSRVSFIVLEPLVYVLEVTSVQSSRVSYIVLEPLVYVLEVMSVQSSCVSFIVLEPLVYVLEVTSVQSSRVSFRALEALVYVLEVMSVQSSCVSFIVLEPQVYILEVASVQSSRVSFIVLEPLVYILEVTCVC</sequence>
<feature type="compositionally biased region" description="Low complexity" evidence="7">
    <location>
        <begin position="381"/>
        <end position="400"/>
    </location>
</feature>
<accession>A0AAV7U317</accession>
<feature type="compositionally biased region" description="Basic and acidic residues" evidence="7">
    <location>
        <begin position="525"/>
        <end position="556"/>
    </location>
</feature>
<dbReference type="InterPro" id="IPR057676">
    <property type="entry name" value="PH_S11IP_C"/>
</dbReference>
<dbReference type="PANTHER" id="PTHR15454:SF69">
    <property type="entry name" value="SERINE_THREONINE-PROTEIN KINASE 11-INTERACTING PROTEIN"/>
    <property type="match status" value="1"/>
</dbReference>
<dbReference type="Proteomes" id="UP001066276">
    <property type="component" value="Chromosome 3_1"/>
</dbReference>
<proteinExistence type="inferred from homology"/>
<dbReference type="InterPro" id="IPR001611">
    <property type="entry name" value="Leu-rich_rpt"/>
</dbReference>
<gene>
    <name evidence="12" type="ORF">NDU88_000219</name>
</gene>
<evidence type="ECO:0000259" key="8">
    <source>
        <dbReference type="Pfam" id="PF15904"/>
    </source>
</evidence>
<dbReference type="InterPro" id="IPR057292">
    <property type="entry name" value="PH_S11IP"/>
</dbReference>
<dbReference type="FunFam" id="3.80.10.10:FF:000658">
    <property type="entry name" value="Serine/threonine-protein kinase 11-interacting protein"/>
    <property type="match status" value="1"/>
</dbReference>
<feature type="region of interest" description="Disordered" evidence="7">
    <location>
        <begin position="747"/>
        <end position="767"/>
    </location>
</feature>
<reference evidence="12" key="1">
    <citation type="journal article" date="2022" name="bioRxiv">
        <title>Sequencing and chromosome-scale assembly of the giantPleurodeles waltlgenome.</title>
        <authorList>
            <person name="Brown T."/>
            <person name="Elewa A."/>
            <person name="Iarovenko S."/>
            <person name="Subramanian E."/>
            <person name="Araus A.J."/>
            <person name="Petzold A."/>
            <person name="Susuki M."/>
            <person name="Suzuki K.-i.T."/>
            <person name="Hayashi T."/>
            <person name="Toyoda A."/>
            <person name="Oliveira C."/>
            <person name="Osipova E."/>
            <person name="Leigh N.D."/>
            <person name="Simon A."/>
            <person name="Yun M.H."/>
        </authorList>
    </citation>
    <scope>NUCLEOTIDE SEQUENCE</scope>
    <source>
        <strain evidence="12">20211129_DDA</strain>
        <tissue evidence="12">Liver</tissue>
    </source>
</reference>
<evidence type="ECO:0000256" key="5">
    <source>
        <dbReference type="ARBA" id="ARBA00022614"/>
    </source>
</evidence>
<dbReference type="InterPro" id="IPR031782">
    <property type="entry name" value="LIP1_N"/>
</dbReference>